<dbReference type="PROSITE" id="PS51755">
    <property type="entry name" value="OMPR_PHOB"/>
    <property type="match status" value="1"/>
</dbReference>
<dbReference type="GO" id="GO:0006355">
    <property type="term" value="P:regulation of DNA-templated transcription"/>
    <property type="evidence" value="ECO:0007669"/>
    <property type="project" value="InterPro"/>
</dbReference>
<comment type="caution">
    <text evidence="12">The sequence shown here is derived from an EMBL/GenBank/DDBJ whole genome shotgun (WGS) entry which is preliminary data.</text>
</comment>
<organism evidence="12 13">
    <name type="scientific">Sulfobacillus benefaciens</name>
    <dbReference type="NCBI Taxonomy" id="453960"/>
    <lineage>
        <taxon>Bacteria</taxon>
        <taxon>Bacillati</taxon>
        <taxon>Bacillota</taxon>
        <taxon>Clostridia</taxon>
        <taxon>Eubacteriales</taxon>
        <taxon>Clostridiales Family XVII. Incertae Sedis</taxon>
        <taxon>Sulfobacillus</taxon>
    </lineage>
</organism>
<dbReference type="Pfam" id="PF00072">
    <property type="entry name" value="Response_reg"/>
    <property type="match status" value="1"/>
</dbReference>
<dbReference type="Gene3D" id="6.10.250.690">
    <property type="match status" value="1"/>
</dbReference>
<evidence type="ECO:0000313" key="12">
    <source>
        <dbReference type="EMBL" id="PSR29705.1"/>
    </source>
</evidence>
<evidence type="ECO:0000256" key="2">
    <source>
        <dbReference type="ARBA" id="ARBA00022553"/>
    </source>
</evidence>
<gene>
    <name evidence="12" type="ORF">C7B43_07910</name>
</gene>
<reference evidence="12 13" key="1">
    <citation type="journal article" date="2014" name="BMC Genomics">
        <title>Comparison of environmental and isolate Sulfobacillus genomes reveals diverse carbon, sulfur, nitrogen, and hydrogen metabolisms.</title>
        <authorList>
            <person name="Justice N.B."/>
            <person name="Norman A."/>
            <person name="Brown C.T."/>
            <person name="Singh A."/>
            <person name="Thomas B.C."/>
            <person name="Banfield J.F."/>
        </authorList>
    </citation>
    <scope>NUCLEOTIDE SEQUENCE [LARGE SCALE GENOMIC DNA]</scope>
    <source>
        <strain evidence="12">AMDSBA1</strain>
    </source>
</reference>
<evidence type="ECO:0000256" key="6">
    <source>
        <dbReference type="ARBA" id="ARBA00023163"/>
    </source>
</evidence>
<dbReference type="EMBL" id="PXYT01000014">
    <property type="protein sequence ID" value="PSR29705.1"/>
    <property type="molecule type" value="Genomic_DNA"/>
</dbReference>
<keyword evidence="3" id="KW-0902">Two-component regulatory system</keyword>
<dbReference type="Gene3D" id="1.10.10.10">
    <property type="entry name" value="Winged helix-like DNA-binding domain superfamily/Winged helix DNA-binding domain"/>
    <property type="match status" value="1"/>
</dbReference>
<keyword evidence="2 8" id="KW-0597">Phosphoprotein</keyword>
<feature type="modified residue" description="4-aspartylphosphate" evidence="8">
    <location>
        <position position="55"/>
    </location>
</feature>
<dbReference type="GO" id="GO:0005829">
    <property type="term" value="C:cytosol"/>
    <property type="evidence" value="ECO:0007669"/>
    <property type="project" value="TreeGrafter"/>
</dbReference>
<dbReference type="GO" id="GO:0000156">
    <property type="term" value="F:phosphorelay response regulator activity"/>
    <property type="evidence" value="ECO:0007669"/>
    <property type="project" value="TreeGrafter"/>
</dbReference>
<dbReference type="InterPro" id="IPR001789">
    <property type="entry name" value="Sig_transdc_resp-reg_receiver"/>
</dbReference>
<dbReference type="InterPro" id="IPR036388">
    <property type="entry name" value="WH-like_DNA-bd_sf"/>
</dbReference>
<dbReference type="Pfam" id="PF00486">
    <property type="entry name" value="Trans_reg_C"/>
    <property type="match status" value="1"/>
</dbReference>
<dbReference type="SMART" id="SM00862">
    <property type="entry name" value="Trans_reg_C"/>
    <property type="match status" value="1"/>
</dbReference>
<dbReference type="GO" id="GO:0000976">
    <property type="term" value="F:transcription cis-regulatory region binding"/>
    <property type="evidence" value="ECO:0007669"/>
    <property type="project" value="TreeGrafter"/>
</dbReference>
<keyword evidence="4" id="KW-0805">Transcription regulation</keyword>
<evidence type="ECO:0000259" key="11">
    <source>
        <dbReference type="PROSITE" id="PS51755"/>
    </source>
</evidence>
<evidence type="ECO:0000256" key="9">
    <source>
        <dbReference type="PROSITE-ProRule" id="PRU01091"/>
    </source>
</evidence>
<comment type="function">
    <text evidence="7">May play the central regulatory role in sporulation. It may be an element of the effector pathway responsible for the activation of sporulation genes in response to nutritional stress. Spo0A may act in concert with spo0H (a sigma factor) to control the expression of some genes that are critical to the sporulation process.</text>
</comment>
<dbReference type="SMART" id="SM00448">
    <property type="entry name" value="REC"/>
    <property type="match status" value="1"/>
</dbReference>
<evidence type="ECO:0000256" key="4">
    <source>
        <dbReference type="ARBA" id="ARBA00023015"/>
    </source>
</evidence>
<feature type="DNA-binding region" description="OmpR/PhoB-type" evidence="9">
    <location>
        <begin position="127"/>
        <end position="224"/>
    </location>
</feature>
<dbReference type="CDD" id="cd00383">
    <property type="entry name" value="trans_reg_C"/>
    <property type="match status" value="1"/>
</dbReference>
<dbReference type="SUPFAM" id="SSF52172">
    <property type="entry name" value="CheY-like"/>
    <property type="match status" value="1"/>
</dbReference>
<evidence type="ECO:0000256" key="1">
    <source>
        <dbReference type="ARBA" id="ARBA00018672"/>
    </source>
</evidence>
<dbReference type="PANTHER" id="PTHR48111:SF1">
    <property type="entry name" value="TWO-COMPONENT RESPONSE REGULATOR ORR33"/>
    <property type="match status" value="1"/>
</dbReference>
<accession>A0A2T2X5F2</accession>
<evidence type="ECO:0000256" key="5">
    <source>
        <dbReference type="ARBA" id="ARBA00023125"/>
    </source>
</evidence>
<dbReference type="AlphaFoldDB" id="A0A2T2X5F2"/>
<evidence type="ECO:0000256" key="7">
    <source>
        <dbReference type="ARBA" id="ARBA00024867"/>
    </source>
</evidence>
<dbReference type="InterPro" id="IPR001867">
    <property type="entry name" value="OmpR/PhoB-type_DNA-bd"/>
</dbReference>
<evidence type="ECO:0000256" key="3">
    <source>
        <dbReference type="ARBA" id="ARBA00023012"/>
    </source>
</evidence>
<dbReference type="Gene3D" id="3.40.50.2300">
    <property type="match status" value="1"/>
</dbReference>
<sequence length="227" mass="26223">MDQNMRILIVEDHPEVARWLQGELGHFGWKADVAGTVQLARTMARHQFYQVLLLDIMLPDGDGIELCRQLRRFTNAAIIMVTAKDELADRIQALEDGADDYITKPFAIDELRARIRAVLRRTHGDRGPVLEFHDLRLWPEERTAEQKGKPLDLSRREFELLLVLLENPNRALTRDQLLEKAWGFDFYGESNVVDVTIRRLRDHLDPQSPVSIATLRGIGYMLKYGHD</sequence>
<dbReference type="PROSITE" id="PS50110">
    <property type="entry name" value="RESPONSE_REGULATORY"/>
    <property type="match status" value="1"/>
</dbReference>
<dbReference type="Proteomes" id="UP000242699">
    <property type="component" value="Unassembled WGS sequence"/>
</dbReference>
<keyword evidence="6" id="KW-0804">Transcription</keyword>
<dbReference type="InterPro" id="IPR011006">
    <property type="entry name" value="CheY-like_superfamily"/>
</dbReference>
<feature type="domain" description="Response regulatory" evidence="10">
    <location>
        <begin position="6"/>
        <end position="119"/>
    </location>
</feature>
<evidence type="ECO:0000259" key="10">
    <source>
        <dbReference type="PROSITE" id="PS50110"/>
    </source>
</evidence>
<proteinExistence type="predicted"/>
<name>A0A2T2X5F2_9FIRM</name>
<dbReference type="GO" id="GO:0032993">
    <property type="term" value="C:protein-DNA complex"/>
    <property type="evidence" value="ECO:0007669"/>
    <property type="project" value="TreeGrafter"/>
</dbReference>
<keyword evidence="5 9" id="KW-0238">DNA-binding</keyword>
<dbReference type="InterPro" id="IPR039420">
    <property type="entry name" value="WalR-like"/>
</dbReference>
<feature type="domain" description="OmpR/PhoB-type" evidence="11">
    <location>
        <begin position="127"/>
        <end position="224"/>
    </location>
</feature>
<evidence type="ECO:0000313" key="13">
    <source>
        <dbReference type="Proteomes" id="UP000242699"/>
    </source>
</evidence>
<evidence type="ECO:0000256" key="8">
    <source>
        <dbReference type="PROSITE-ProRule" id="PRU00169"/>
    </source>
</evidence>
<dbReference type="PANTHER" id="PTHR48111">
    <property type="entry name" value="REGULATOR OF RPOS"/>
    <property type="match status" value="1"/>
</dbReference>
<protein>
    <recommendedName>
        <fullName evidence="1">Stage 0 sporulation protein A homolog</fullName>
    </recommendedName>
</protein>